<keyword evidence="5" id="KW-0560">Oxidoreductase</keyword>
<comment type="similarity">
    <text evidence="2">Belongs to the DODA-type extradiol aromatic ring-opening dioxygenase family.</text>
</comment>
<keyword evidence="8" id="KW-1185">Reference proteome</keyword>
<dbReference type="InterPro" id="IPR004183">
    <property type="entry name" value="Xdiol_dOase_suB"/>
</dbReference>
<dbReference type="Pfam" id="PF02900">
    <property type="entry name" value="LigB"/>
    <property type="match status" value="1"/>
</dbReference>
<keyword evidence="7" id="KW-0223">Dioxygenase</keyword>
<organism evidence="7 8">
    <name type="scientific">Pyxidicoccus fallax</name>
    <dbReference type="NCBI Taxonomy" id="394095"/>
    <lineage>
        <taxon>Bacteria</taxon>
        <taxon>Pseudomonadati</taxon>
        <taxon>Myxococcota</taxon>
        <taxon>Myxococcia</taxon>
        <taxon>Myxococcales</taxon>
        <taxon>Cystobacterineae</taxon>
        <taxon>Myxococcaceae</taxon>
        <taxon>Pyxidicoccus</taxon>
    </lineage>
</organism>
<gene>
    <name evidence="7" type="ORF">HG543_41630</name>
</gene>
<dbReference type="GO" id="GO:0016702">
    <property type="term" value="F:oxidoreductase activity, acting on single donors with incorporation of molecular oxygen, incorporation of two atoms of oxygen"/>
    <property type="evidence" value="ECO:0007669"/>
    <property type="project" value="UniProtKB-ARBA"/>
</dbReference>
<dbReference type="Proteomes" id="UP000518300">
    <property type="component" value="Unassembled WGS sequence"/>
</dbReference>
<feature type="domain" description="Extradiol ring-cleavage dioxygenase class III enzyme subunit B" evidence="6">
    <location>
        <begin position="41"/>
        <end position="246"/>
    </location>
</feature>
<keyword evidence="3" id="KW-0479">Metal-binding</keyword>
<dbReference type="PIRSF" id="PIRSF006157">
    <property type="entry name" value="Doxgns_DODA"/>
    <property type="match status" value="1"/>
</dbReference>
<dbReference type="PANTHER" id="PTHR30096">
    <property type="entry name" value="4,5-DOPA DIOXYGENASE EXTRADIOL-LIKE PROTEIN"/>
    <property type="match status" value="1"/>
</dbReference>
<proteinExistence type="inferred from homology"/>
<evidence type="ECO:0000256" key="5">
    <source>
        <dbReference type="ARBA" id="ARBA00023002"/>
    </source>
</evidence>
<feature type="non-terminal residue" evidence="7">
    <location>
        <position position="1"/>
    </location>
</feature>
<sequence>STQTLPTFFLSHGGGPCFWMDWGPVNPFDNLAAALRGLAGSIGARPRAVLVISGHWEEDVVTVQTNPRPPMLFDYYGFPEHTYRLSYPAPGSPELAARVKSLLGTHGFPVREDAERGYDHGVFVPFLLVYPEADIPVVQLSLKNNLDPEEHLAIGRALAPLRKEGVLIVGSGLSYHNLRNIPDRTGASEVFDRWLTEAVTDADPASRARKLIRWIEAPAARAAHPREDHLLPLMVASGAAEEEVGRIYFTETMKGWNLRSSSYQFGTLGA</sequence>
<evidence type="ECO:0000256" key="4">
    <source>
        <dbReference type="ARBA" id="ARBA00022833"/>
    </source>
</evidence>
<evidence type="ECO:0000313" key="7">
    <source>
        <dbReference type="EMBL" id="NMO21309.1"/>
    </source>
</evidence>
<evidence type="ECO:0000259" key="6">
    <source>
        <dbReference type="Pfam" id="PF02900"/>
    </source>
</evidence>
<dbReference type="CDD" id="cd07363">
    <property type="entry name" value="45_DOPA_Dioxygenase"/>
    <property type="match status" value="1"/>
</dbReference>
<dbReference type="SUPFAM" id="SSF53213">
    <property type="entry name" value="LigB-like"/>
    <property type="match status" value="1"/>
</dbReference>
<dbReference type="Gene3D" id="3.40.830.10">
    <property type="entry name" value="LigB-like"/>
    <property type="match status" value="1"/>
</dbReference>
<keyword evidence="4" id="KW-0862">Zinc</keyword>
<dbReference type="GO" id="GO:0008198">
    <property type="term" value="F:ferrous iron binding"/>
    <property type="evidence" value="ECO:0007669"/>
    <property type="project" value="InterPro"/>
</dbReference>
<evidence type="ECO:0000313" key="8">
    <source>
        <dbReference type="Proteomes" id="UP000518300"/>
    </source>
</evidence>
<protein>
    <submittedName>
        <fullName evidence="7">Dioxygenase</fullName>
    </submittedName>
</protein>
<evidence type="ECO:0000256" key="1">
    <source>
        <dbReference type="ARBA" id="ARBA00001947"/>
    </source>
</evidence>
<comment type="caution">
    <text evidence="7">The sequence shown here is derived from an EMBL/GenBank/DDBJ whole genome shotgun (WGS) entry which is preliminary data.</text>
</comment>
<accession>A0A848LUF9</accession>
<dbReference type="RefSeq" id="WP_169350500.1">
    <property type="nucleotide sequence ID" value="NZ_JABBJJ010000311.1"/>
</dbReference>
<dbReference type="PANTHER" id="PTHR30096:SF0">
    <property type="entry name" value="4,5-DOPA DIOXYGENASE EXTRADIOL-LIKE PROTEIN"/>
    <property type="match status" value="1"/>
</dbReference>
<reference evidence="7 8" key="1">
    <citation type="submission" date="2020-04" db="EMBL/GenBank/DDBJ databases">
        <title>Draft genome of Pyxidicoccus fallax type strain.</title>
        <authorList>
            <person name="Whitworth D.E."/>
        </authorList>
    </citation>
    <scope>NUCLEOTIDE SEQUENCE [LARGE SCALE GENOMIC DNA]</scope>
    <source>
        <strain evidence="7 8">DSM 14698</strain>
    </source>
</reference>
<dbReference type="InterPro" id="IPR014436">
    <property type="entry name" value="Extradiol_dOase_DODA"/>
</dbReference>
<dbReference type="AlphaFoldDB" id="A0A848LUF9"/>
<dbReference type="EMBL" id="JABBJJ010000311">
    <property type="protein sequence ID" value="NMO21309.1"/>
    <property type="molecule type" value="Genomic_DNA"/>
</dbReference>
<comment type="cofactor">
    <cofactor evidence="1">
        <name>Zn(2+)</name>
        <dbReference type="ChEBI" id="CHEBI:29105"/>
    </cofactor>
</comment>
<evidence type="ECO:0000256" key="2">
    <source>
        <dbReference type="ARBA" id="ARBA00007581"/>
    </source>
</evidence>
<name>A0A848LUF9_9BACT</name>
<dbReference type="GO" id="GO:0008270">
    <property type="term" value="F:zinc ion binding"/>
    <property type="evidence" value="ECO:0007669"/>
    <property type="project" value="InterPro"/>
</dbReference>
<evidence type="ECO:0000256" key="3">
    <source>
        <dbReference type="ARBA" id="ARBA00022723"/>
    </source>
</evidence>